<sequence length="110" mass="12506">MSTPYIGNLHYLFVEARLSIDARRGNSNLGYPFAVVFIRRCHGYRRKLYFETKATNSEHPNTKANSFALLTSDDMVKLVVSLGEESEAARFDDRGRIDSEQENYVAIPEG</sequence>
<dbReference type="AlphaFoldDB" id="G2Y0J1"/>
<organism evidence="1 2">
    <name type="scientific">Botryotinia fuckeliana (strain T4)</name>
    <name type="common">Noble rot fungus</name>
    <name type="synonym">Botrytis cinerea</name>
    <dbReference type="NCBI Taxonomy" id="999810"/>
    <lineage>
        <taxon>Eukaryota</taxon>
        <taxon>Fungi</taxon>
        <taxon>Dikarya</taxon>
        <taxon>Ascomycota</taxon>
        <taxon>Pezizomycotina</taxon>
        <taxon>Leotiomycetes</taxon>
        <taxon>Helotiales</taxon>
        <taxon>Sclerotiniaceae</taxon>
        <taxon>Botrytis</taxon>
    </lineage>
</organism>
<accession>G2Y0J1</accession>
<dbReference type="Proteomes" id="UP000008177">
    <property type="component" value="Unplaced contigs"/>
</dbReference>
<protein>
    <submittedName>
        <fullName evidence="1">Uncharacterized protein</fullName>
    </submittedName>
</protein>
<name>G2Y0J1_BOTF4</name>
<dbReference type="InParanoid" id="G2Y0J1"/>
<evidence type="ECO:0000313" key="1">
    <source>
        <dbReference type="EMBL" id="CCD46156.1"/>
    </source>
</evidence>
<gene>
    <name evidence="1" type="ORF">BofuT4_P117060.1</name>
</gene>
<dbReference type="HOGENOM" id="CLU_2170678_0_0_1"/>
<reference evidence="2" key="1">
    <citation type="journal article" date="2011" name="PLoS Genet.">
        <title>Genomic analysis of the necrotrophic fungal pathogens Sclerotinia sclerotiorum and Botrytis cinerea.</title>
        <authorList>
            <person name="Amselem J."/>
            <person name="Cuomo C.A."/>
            <person name="van Kan J.A."/>
            <person name="Viaud M."/>
            <person name="Benito E.P."/>
            <person name="Couloux A."/>
            <person name="Coutinho P.M."/>
            <person name="de Vries R.P."/>
            <person name="Dyer P.S."/>
            <person name="Fillinger S."/>
            <person name="Fournier E."/>
            <person name="Gout L."/>
            <person name="Hahn M."/>
            <person name="Kohn L."/>
            <person name="Lapalu N."/>
            <person name="Plummer K.M."/>
            <person name="Pradier J.M."/>
            <person name="Quevillon E."/>
            <person name="Sharon A."/>
            <person name="Simon A."/>
            <person name="ten Have A."/>
            <person name="Tudzynski B."/>
            <person name="Tudzynski P."/>
            <person name="Wincker P."/>
            <person name="Andrew M."/>
            <person name="Anthouard V."/>
            <person name="Beever R.E."/>
            <person name="Beffa R."/>
            <person name="Benoit I."/>
            <person name="Bouzid O."/>
            <person name="Brault B."/>
            <person name="Chen Z."/>
            <person name="Choquer M."/>
            <person name="Collemare J."/>
            <person name="Cotton P."/>
            <person name="Danchin E.G."/>
            <person name="Da Silva C."/>
            <person name="Gautier A."/>
            <person name="Giraud C."/>
            <person name="Giraud T."/>
            <person name="Gonzalez C."/>
            <person name="Grossetete S."/>
            <person name="Guldener U."/>
            <person name="Henrissat B."/>
            <person name="Howlett B.J."/>
            <person name="Kodira C."/>
            <person name="Kretschmer M."/>
            <person name="Lappartient A."/>
            <person name="Leroch M."/>
            <person name="Levis C."/>
            <person name="Mauceli E."/>
            <person name="Neuveglise C."/>
            <person name="Oeser B."/>
            <person name="Pearson M."/>
            <person name="Poulain J."/>
            <person name="Poussereau N."/>
            <person name="Quesneville H."/>
            <person name="Rascle C."/>
            <person name="Schumacher J."/>
            <person name="Segurens B."/>
            <person name="Sexton A."/>
            <person name="Silva E."/>
            <person name="Sirven C."/>
            <person name="Soanes D.M."/>
            <person name="Talbot N.J."/>
            <person name="Templeton M."/>
            <person name="Yandava C."/>
            <person name="Yarden O."/>
            <person name="Zeng Q."/>
            <person name="Rollins J.A."/>
            <person name="Lebrun M.H."/>
            <person name="Dickman M."/>
        </authorList>
    </citation>
    <scope>NUCLEOTIDE SEQUENCE [LARGE SCALE GENOMIC DNA]</scope>
    <source>
        <strain evidence="2">T4</strain>
    </source>
</reference>
<dbReference type="EMBL" id="FQ790281">
    <property type="protein sequence ID" value="CCD46156.1"/>
    <property type="molecule type" value="Genomic_DNA"/>
</dbReference>
<proteinExistence type="predicted"/>
<evidence type="ECO:0000313" key="2">
    <source>
        <dbReference type="Proteomes" id="UP000008177"/>
    </source>
</evidence>